<comment type="caution">
    <text evidence="3">The sequence shown here is derived from an EMBL/GenBank/DDBJ whole genome shotgun (WGS) entry which is preliminary data.</text>
</comment>
<proteinExistence type="predicted"/>
<keyword evidence="2" id="KW-0472">Membrane</keyword>
<sequence>MLTHHHTQDDPTLQQDSSVETEVNKPVDDNKDVISFKLNRQTLVVSALAILLVISVLETIELTRLHQALRTWQTLSPAVASATATTPVSASGGSTLPNQVGGC</sequence>
<organism evidence="3 4">
    <name type="scientific">Candidatus Veblenbacteria bacterium RIFOXYB1_FULL_43_13</name>
    <dbReference type="NCBI Taxonomy" id="1802426"/>
    <lineage>
        <taxon>Bacteria</taxon>
        <taxon>Candidatus Vebleniibacteriota</taxon>
    </lineage>
</organism>
<evidence type="ECO:0000256" key="2">
    <source>
        <dbReference type="SAM" id="Phobius"/>
    </source>
</evidence>
<evidence type="ECO:0000313" key="4">
    <source>
        <dbReference type="Proteomes" id="UP000177575"/>
    </source>
</evidence>
<feature type="region of interest" description="Disordered" evidence="1">
    <location>
        <begin position="1"/>
        <end position="26"/>
    </location>
</feature>
<evidence type="ECO:0000256" key="1">
    <source>
        <dbReference type="SAM" id="MobiDB-lite"/>
    </source>
</evidence>
<gene>
    <name evidence="3" type="ORF">A2388_00715</name>
</gene>
<dbReference type="Proteomes" id="UP000177575">
    <property type="component" value="Unassembled WGS sequence"/>
</dbReference>
<protein>
    <submittedName>
        <fullName evidence="3">Uncharacterized protein</fullName>
    </submittedName>
</protein>
<feature type="compositionally biased region" description="Polar residues" evidence="1">
    <location>
        <begin position="10"/>
        <end position="21"/>
    </location>
</feature>
<name>A0A1G2Q4C0_9BACT</name>
<dbReference type="EMBL" id="MHTC01000016">
    <property type="protein sequence ID" value="OHA55407.1"/>
    <property type="molecule type" value="Genomic_DNA"/>
</dbReference>
<reference evidence="3 4" key="1">
    <citation type="journal article" date="2016" name="Nat. Commun.">
        <title>Thousands of microbial genomes shed light on interconnected biogeochemical processes in an aquifer system.</title>
        <authorList>
            <person name="Anantharaman K."/>
            <person name="Brown C.T."/>
            <person name="Hug L.A."/>
            <person name="Sharon I."/>
            <person name="Castelle C.J."/>
            <person name="Probst A.J."/>
            <person name="Thomas B.C."/>
            <person name="Singh A."/>
            <person name="Wilkins M.J."/>
            <person name="Karaoz U."/>
            <person name="Brodie E.L."/>
            <person name="Williams K.H."/>
            <person name="Hubbard S.S."/>
            <person name="Banfield J.F."/>
        </authorList>
    </citation>
    <scope>NUCLEOTIDE SEQUENCE [LARGE SCALE GENOMIC DNA]</scope>
</reference>
<keyword evidence="2" id="KW-1133">Transmembrane helix</keyword>
<accession>A0A1G2Q4C0</accession>
<evidence type="ECO:0000313" key="3">
    <source>
        <dbReference type="EMBL" id="OHA55407.1"/>
    </source>
</evidence>
<keyword evidence="2" id="KW-0812">Transmembrane</keyword>
<dbReference type="AlphaFoldDB" id="A0A1G2Q4C0"/>
<feature type="transmembrane region" description="Helical" evidence="2">
    <location>
        <begin position="42"/>
        <end position="60"/>
    </location>
</feature>